<dbReference type="PANTHER" id="PTHR36453:SF1">
    <property type="entry name" value="RIGHT HANDED BETA HELIX DOMAIN-CONTAINING PROTEIN"/>
    <property type="match status" value="1"/>
</dbReference>
<accession>A0ABU1BLL9</accession>
<dbReference type="InterPro" id="IPR006626">
    <property type="entry name" value="PbH1"/>
</dbReference>
<dbReference type="PANTHER" id="PTHR36453">
    <property type="entry name" value="SECRETED PROTEIN-RELATED"/>
    <property type="match status" value="1"/>
</dbReference>
<organism evidence="3 4">
    <name type="scientific">Keguizhuia sedimenti</name>
    <dbReference type="NCBI Taxonomy" id="3064264"/>
    <lineage>
        <taxon>Bacteria</taxon>
        <taxon>Pseudomonadati</taxon>
        <taxon>Pseudomonadota</taxon>
        <taxon>Betaproteobacteria</taxon>
        <taxon>Burkholderiales</taxon>
        <taxon>Oxalobacteraceae</taxon>
        <taxon>Keguizhuia</taxon>
    </lineage>
</organism>
<keyword evidence="1" id="KW-0812">Transmembrane</keyword>
<dbReference type="InterPro" id="IPR039448">
    <property type="entry name" value="Beta_helix"/>
</dbReference>
<dbReference type="Pfam" id="PF13229">
    <property type="entry name" value="Beta_helix"/>
    <property type="match status" value="1"/>
</dbReference>
<dbReference type="Proteomes" id="UP001225596">
    <property type="component" value="Unassembled WGS sequence"/>
</dbReference>
<protein>
    <submittedName>
        <fullName evidence="3">Right-handed parallel beta-helix repeat-containing protein</fullName>
    </submittedName>
</protein>
<evidence type="ECO:0000259" key="2">
    <source>
        <dbReference type="Pfam" id="PF13229"/>
    </source>
</evidence>
<dbReference type="InterPro" id="IPR012334">
    <property type="entry name" value="Pectin_lyas_fold"/>
</dbReference>
<comment type="caution">
    <text evidence="3">The sequence shown here is derived from an EMBL/GenBank/DDBJ whole genome shotgun (WGS) entry which is preliminary data.</text>
</comment>
<name>A0ABU1BLL9_9BURK</name>
<gene>
    <name evidence="3" type="ORF">Q8A64_04760</name>
</gene>
<feature type="domain" description="Right handed beta helix" evidence="2">
    <location>
        <begin position="254"/>
        <end position="413"/>
    </location>
</feature>
<dbReference type="RefSeq" id="WP_338435653.1">
    <property type="nucleotide sequence ID" value="NZ_JAUYVH010000002.1"/>
</dbReference>
<evidence type="ECO:0000313" key="4">
    <source>
        <dbReference type="Proteomes" id="UP001225596"/>
    </source>
</evidence>
<keyword evidence="1" id="KW-1133">Transmembrane helix</keyword>
<evidence type="ECO:0000256" key="1">
    <source>
        <dbReference type="SAM" id="Phobius"/>
    </source>
</evidence>
<dbReference type="SMART" id="SM00710">
    <property type="entry name" value="PbH1"/>
    <property type="match status" value="6"/>
</dbReference>
<dbReference type="Gene3D" id="2.160.20.10">
    <property type="entry name" value="Single-stranded right-handed beta-helix, Pectin lyase-like"/>
    <property type="match status" value="2"/>
</dbReference>
<dbReference type="InterPro" id="IPR011050">
    <property type="entry name" value="Pectin_lyase_fold/virulence"/>
</dbReference>
<dbReference type="NCBIfam" id="TIGR03804">
    <property type="entry name" value="para_beta_helix"/>
    <property type="match status" value="1"/>
</dbReference>
<keyword evidence="4" id="KW-1185">Reference proteome</keyword>
<keyword evidence="1" id="KW-0472">Membrane</keyword>
<evidence type="ECO:0000313" key="3">
    <source>
        <dbReference type="EMBL" id="MDQ9169719.1"/>
    </source>
</evidence>
<dbReference type="EMBL" id="JAUYVH010000002">
    <property type="protein sequence ID" value="MDQ9169719.1"/>
    <property type="molecule type" value="Genomic_DNA"/>
</dbReference>
<dbReference type="SUPFAM" id="SSF51126">
    <property type="entry name" value="Pectin lyase-like"/>
    <property type="match status" value="1"/>
</dbReference>
<feature type="transmembrane region" description="Helical" evidence="1">
    <location>
        <begin position="12"/>
        <end position="35"/>
    </location>
</feature>
<dbReference type="InterPro" id="IPR022441">
    <property type="entry name" value="Para_beta_helix_rpt-2"/>
</dbReference>
<proteinExistence type="predicted"/>
<sequence>MKHEQNRRPKIAGLFGGAAVCFFLIAIGGSIPAWGAQRHVAPSHPNATDSGEGGAAHPYRSISYAMSRIQPGDTLYIAAGLYREAIIFPKRDWSSQKPTMVAGVGEVSILGTDIVKGWRKLERGFFIRENWTNEPQQVVLNGHLLKQFGGTIFNGYPLRKGHDMADLHRSEGGIWPRRLTGGIKSMPLHSFYYDKERQAILIRTDASSLENDMVEVAVRPYLVQGERVAGITIQNIAFRYSTTSTISRQGAVTLMGCKNVLKNITVQDADGAGIEIEGDDNEIRHSIVTRSGYLGIKARGKNVTIIANHVTFNNVRGFNKWWEAGGMKFIGGGGLRQSRVNGNEVTHNYGDGIWFDWGNERNQISRNTVAYNTGFGIHYEASSEAFIVDNRVFGNRQRGIYLPHSRNSLVARNMVLANGLEGITAIDEHRQDNEGNLDLRPRNNRIVRNIVAWNKGLAVILPGAEYGNTSDQNIYISDDGNPKFSMGWPNAGSGRKNINEWRGREKQDERSQTFKLAMSKEVRNALAHEKLGFDWSILKPYQAYVNRTYQEVDSSADLLTK</sequence>
<reference evidence="3 4" key="1">
    <citation type="submission" date="2023-08" db="EMBL/GenBank/DDBJ databases">
        <title>Oxalobacteraceae gen .nov., isolated from river sludge outside the plant.</title>
        <authorList>
            <person name="Zhao S.Y."/>
        </authorList>
    </citation>
    <scope>NUCLEOTIDE SEQUENCE [LARGE SCALE GENOMIC DNA]</scope>
    <source>
        <strain evidence="3 4">R-40</strain>
    </source>
</reference>